<dbReference type="InterPro" id="IPR029063">
    <property type="entry name" value="SAM-dependent_MTases_sf"/>
</dbReference>
<feature type="domain" description="Methyltransferase" evidence="1">
    <location>
        <begin position="5"/>
        <end position="96"/>
    </location>
</feature>
<protein>
    <recommendedName>
        <fullName evidence="1">Methyltransferase domain-containing protein</fullName>
    </recommendedName>
</protein>
<dbReference type="SUPFAM" id="SSF53335">
    <property type="entry name" value="S-adenosyl-L-methionine-dependent methyltransferases"/>
    <property type="match status" value="1"/>
</dbReference>
<evidence type="ECO:0000313" key="2">
    <source>
        <dbReference type="EMBL" id="KAK0460536.1"/>
    </source>
</evidence>
<keyword evidence="3" id="KW-1185">Reference proteome</keyword>
<dbReference type="Proteomes" id="UP001175211">
    <property type="component" value="Unassembled WGS sequence"/>
</dbReference>
<dbReference type="EMBL" id="JAUEPS010000012">
    <property type="protein sequence ID" value="KAK0460536.1"/>
    <property type="molecule type" value="Genomic_DNA"/>
</dbReference>
<comment type="caution">
    <text evidence="2">The sequence shown here is derived from an EMBL/GenBank/DDBJ whole genome shotgun (WGS) entry which is preliminary data.</text>
</comment>
<dbReference type="Gene3D" id="3.40.50.150">
    <property type="entry name" value="Vaccinia Virus protein VP39"/>
    <property type="match status" value="1"/>
</dbReference>
<dbReference type="Pfam" id="PF13847">
    <property type="entry name" value="Methyltransf_31"/>
    <property type="match status" value="1"/>
</dbReference>
<evidence type="ECO:0000313" key="3">
    <source>
        <dbReference type="Proteomes" id="UP001175211"/>
    </source>
</evidence>
<dbReference type="AlphaFoldDB" id="A0AA39N7M9"/>
<accession>A0AA39N7M9</accession>
<dbReference type="RefSeq" id="XP_060332575.1">
    <property type="nucleotide sequence ID" value="XM_060479058.1"/>
</dbReference>
<feature type="non-terminal residue" evidence="2">
    <location>
        <position position="1"/>
    </location>
</feature>
<reference evidence="2" key="1">
    <citation type="submission" date="2023-06" db="EMBL/GenBank/DDBJ databases">
        <authorList>
            <consortium name="Lawrence Berkeley National Laboratory"/>
            <person name="Ahrendt S."/>
            <person name="Sahu N."/>
            <person name="Indic B."/>
            <person name="Wong-Bajracharya J."/>
            <person name="Merenyi Z."/>
            <person name="Ke H.-M."/>
            <person name="Monk M."/>
            <person name="Kocsube S."/>
            <person name="Drula E."/>
            <person name="Lipzen A."/>
            <person name="Balint B."/>
            <person name="Henrissat B."/>
            <person name="Andreopoulos B."/>
            <person name="Martin F.M."/>
            <person name="Harder C.B."/>
            <person name="Rigling D."/>
            <person name="Ford K.L."/>
            <person name="Foster G.D."/>
            <person name="Pangilinan J."/>
            <person name="Papanicolaou A."/>
            <person name="Barry K."/>
            <person name="LaButti K."/>
            <person name="Viragh M."/>
            <person name="Koriabine M."/>
            <person name="Yan M."/>
            <person name="Riley R."/>
            <person name="Champramary S."/>
            <person name="Plett K.L."/>
            <person name="Tsai I.J."/>
            <person name="Slot J."/>
            <person name="Sipos G."/>
            <person name="Plett J."/>
            <person name="Nagy L.G."/>
            <person name="Grigoriev I.V."/>
        </authorList>
    </citation>
    <scope>NUCLEOTIDE SEQUENCE</scope>
    <source>
        <strain evidence="2">CCBAS 213</strain>
    </source>
</reference>
<evidence type="ECO:0000259" key="1">
    <source>
        <dbReference type="Pfam" id="PF13847"/>
    </source>
</evidence>
<sequence length="219" mass="24712">LPPRLFPSNVSFHELNIINPLAAVELTESFDVVHIRLLFYHICVIFCGCLLFPQPSTQIPEKDIHAVLENATRLLKPNGWLLIEDCGKHLGHESSKGPAMATFEEMYIGMLRSKGLDPIIGEHLEQHVRELNCYSEINTNCVGLILTTDQQRAGSTPELRSLSNALRVTIDRIAMGNIGEDMKSAGLTPELQKAWAEERNGPAFQNTFDFWFVWSRKKI</sequence>
<dbReference type="InterPro" id="IPR025714">
    <property type="entry name" value="Methyltranfer_dom"/>
</dbReference>
<gene>
    <name evidence="2" type="ORF">EV420DRAFT_1670879</name>
</gene>
<name>A0AA39N7M9_ARMTA</name>
<organism evidence="2 3">
    <name type="scientific">Armillaria tabescens</name>
    <name type="common">Ringless honey mushroom</name>
    <name type="synonym">Agaricus tabescens</name>
    <dbReference type="NCBI Taxonomy" id="1929756"/>
    <lineage>
        <taxon>Eukaryota</taxon>
        <taxon>Fungi</taxon>
        <taxon>Dikarya</taxon>
        <taxon>Basidiomycota</taxon>
        <taxon>Agaricomycotina</taxon>
        <taxon>Agaricomycetes</taxon>
        <taxon>Agaricomycetidae</taxon>
        <taxon>Agaricales</taxon>
        <taxon>Marasmiineae</taxon>
        <taxon>Physalacriaceae</taxon>
        <taxon>Desarmillaria</taxon>
    </lineage>
</organism>
<proteinExistence type="predicted"/>
<dbReference type="GeneID" id="85362606"/>